<evidence type="ECO:0000256" key="2">
    <source>
        <dbReference type="ARBA" id="ARBA00022692"/>
    </source>
</evidence>
<dbReference type="InterPro" id="IPR017981">
    <property type="entry name" value="GPCR_2-like_7TM"/>
</dbReference>
<feature type="transmembrane region" description="Helical" evidence="5">
    <location>
        <begin position="35"/>
        <end position="57"/>
    </location>
</feature>
<evidence type="ECO:0000256" key="5">
    <source>
        <dbReference type="SAM" id="Phobius"/>
    </source>
</evidence>
<reference evidence="7" key="2">
    <citation type="submission" date="2017-10" db="EMBL/GenBank/DDBJ databases">
        <title>Ladona fulva Genome sequencing and assembly.</title>
        <authorList>
            <person name="Murali S."/>
            <person name="Richards S."/>
            <person name="Bandaranaike D."/>
            <person name="Bellair M."/>
            <person name="Blankenburg K."/>
            <person name="Chao H."/>
            <person name="Dinh H."/>
            <person name="Doddapaneni H."/>
            <person name="Dugan-Rocha S."/>
            <person name="Elkadiri S."/>
            <person name="Gnanaolivu R."/>
            <person name="Hernandez B."/>
            <person name="Skinner E."/>
            <person name="Javaid M."/>
            <person name="Lee S."/>
            <person name="Li M."/>
            <person name="Ming W."/>
            <person name="Munidasa M."/>
            <person name="Muniz J."/>
            <person name="Nguyen L."/>
            <person name="Hughes D."/>
            <person name="Osuji N."/>
            <person name="Pu L.-L."/>
            <person name="Puazo M."/>
            <person name="Qu C."/>
            <person name="Quiroz J."/>
            <person name="Raj R."/>
            <person name="Weissenberger G."/>
            <person name="Xin Y."/>
            <person name="Zou X."/>
            <person name="Han Y."/>
            <person name="Worley K."/>
            <person name="Muzny D."/>
            <person name="Gibbs R."/>
        </authorList>
    </citation>
    <scope>NUCLEOTIDE SEQUENCE</scope>
    <source>
        <strain evidence="7">Sampled in the wild</strain>
    </source>
</reference>
<dbReference type="InterPro" id="IPR052808">
    <property type="entry name" value="GPCR_Mth-like"/>
</dbReference>
<dbReference type="GO" id="GO:0004930">
    <property type="term" value="F:G protein-coupled receptor activity"/>
    <property type="evidence" value="ECO:0007669"/>
    <property type="project" value="InterPro"/>
</dbReference>
<dbReference type="OrthoDB" id="6082634at2759"/>
<evidence type="ECO:0000256" key="3">
    <source>
        <dbReference type="ARBA" id="ARBA00022989"/>
    </source>
</evidence>
<keyword evidence="4 5" id="KW-0472">Membrane</keyword>
<comment type="subcellular location">
    <subcellularLocation>
        <location evidence="1">Membrane</location>
        <topology evidence="1">Multi-pass membrane protein</topology>
    </subcellularLocation>
</comment>
<accession>A0A8K0K556</accession>
<dbReference type="GO" id="GO:0016020">
    <property type="term" value="C:membrane"/>
    <property type="evidence" value="ECO:0007669"/>
    <property type="project" value="UniProtKB-SubCell"/>
</dbReference>
<keyword evidence="8" id="KW-1185">Reference proteome</keyword>
<comment type="caution">
    <text evidence="7">The sequence shown here is derived from an EMBL/GenBank/DDBJ whole genome shotgun (WGS) entry which is preliminary data.</text>
</comment>
<proteinExistence type="predicted"/>
<dbReference type="GO" id="GO:0007166">
    <property type="term" value="P:cell surface receptor signaling pathway"/>
    <property type="evidence" value="ECO:0007669"/>
    <property type="project" value="InterPro"/>
</dbReference>
<feature type="transmembrane region" description="Helical" evidence="5">
    <location>
        <begin position="133"/>
        <end position="154"/>
    </location>
</feature>
<keyword evidence="3 5" id="KW-1133">Transmembrane helix</keyword>
<dbReference type="AlphaFoldDB" id="A0A8K0K556"/>
<evidence type="ECO:0000259" key="6">
    <source>
        <dbReference type="PROSITE" id="PS50261"/>
    </source>
</evidence>
<evidence type="ECO:0000313" key="8">
    <source>
        <dbReference type="Proteomes" id="UP000792457"/>
    </source>
</evidence>
<dbReference type="PANTHER" id="PTHR46953">
    <property type="entry name" value="G-PROTEIN COUPLED RECEPTOR MTH-LIKE 1-RELATED"/>
    <property type="match status" value="1"/>
</dbReference>
<reference evidence="7" key="1">
    <citation type="submission" date="2013-04" db="EMBL/GenBank/DDBJ databases">
        <authorList>
            <person name="Qu J."/>
            <person name="Murali S.C."/>
            <person name="Bandaranaike D."/>
            <person name="Bellair M."/>
            <person name="Blankenburg K."/>
            <person name="Chao H."/>
            <person name="Dinh H."/>
            <person name="Doddapaneni H."/>
            <person name="Downs B."/>
            <person name="Dugan-Rocha S."/>
            <person name="Elkadiri S."/>
            <person name="Gnanaolivu R.D."/>
            <person name="Hernandez B."/>
            <person name="Javaid M."/>
            <person name="Jayaseelan J.C."/>
            <person name="Lee S."/>
            <person name="Li M."/>
            <person name="Ming W."/>
            <person name="Munidasa M."/>
            <person name="Muniz J."/>
            <person name="Nguyen L."/>
            <person name="Ongeri F."/>
            <person name="Osuji N."/>
            <person name="Pu L.-L."/>
            <person name="Puazo M."/>
            <person name="Qu C."/>
            <person name="Quiroz J."/>
            <person name="Raj R."/>
            <person name="Weissenberger G."/>
            <person name="Xin Y."/>
            <person name="Zou X."/>
            <person name="Han Y."/>
            <person name="Richards S."/>
            <person name="Worley K."/>
            <person name="Muzny D."/>
            <person name="Gibbs R."/>
        </authorList>
    </citation>
    <scope>NUCLEOTIDE SEQUENCE</scope>
    <source>
        <strain evidence="7">Sampled in the wild</strain>
    </source>
</reference>
<feature type="domain" description="G-protein coupled receptors family 2 profile 2" evidence="6">
    <location>
        <begin position="1"/>
        <end position="183"/>
    </location>
</feature>
<gene>
    <name evidence="7" type="ORF">J437_LFUL000115</name>
</gene>
<evidence type="ECO:0000256" key="1">
    <source>
        <dbReference type="ARBA" id="ARBA00004141"/>
    </source>
</evidence>
<dbReference type="PANTHER" id="PTHR46953:SF1">
    <property type="entry name" value="G-PROTEIN COUPLED RECEPTOR MTH-LIKE 1-RELATED"/>
    <property type="match status" value="1"/>
</dbReference>
<evidence type="ECO:0000313" key="7">
    <source>
        <dbReference type="EMBL" id="KAG8228113.1"/>
    </source>
</evidence>
<organism evidence="7 8">
    <name type="scientific">Ladona fulva</name>
    <name type="common">Scarce chaser dragonfly</name>
    <name type="synonym">Libellula fulva</name>
    <dbReference type="NCBI Taxonomy" id="123851"/>
    <lineage>
        <taxon>Eukaryota</taxon>
        <taxon>Metazoa</taxon>
        <taxon>Ecdysozoa</taxon>
        <taxon>Arthropoda</taxon>
        <taxon>Hexapoda</taxon>
        <taxon>Insecta</taxon>
        <taxon>Pterygota</taxon>
        <taxon>Palaeoptera</taxon>
        <taxon>Odonata</taxon>
        <taxon>Epiprocta</taxon>
        <taxon>Anisoptera</taxon>
        <taxon>Libelluloidea</taxon>
        <taxon>Libellulidae</taxon>
        <taxon>Ladona</taxon>
    </lineage>
</organism>
<dbReference type="Gene3D" id="1.20.1070.10">
    <property type="entry name" value="Rhodopsin 7-helix transmembrane proteins"/>
    <property type="match status" value="1"/>
</dbReference>
<keyword evidence="2 5" id="KW-0812">Transmembrane</keyword>
<feature type="transmembrane region" description="Helical" evidence="5">
    <location>
        <begin position="160"/>
        <end position="181"/>
    </location>
</feature>
<name>A0A8K0K556_LADFU</name>
<feature type="transmembrane region" description="Helical" evidence="5">
    <location>
        <begin position="88"/>
        <end position="112"/>
    </location>
</feature>
<dbReference type="EMBL" id="KZ308359">
    <property type="protein sequence ID" value="KAG8228113.1"/>
    <property type="molecule type" value="Genomic_DNA"/>
</dbReference>
<dbReference type="Proteomes" id="UP000792457">
    <property type="component" value="Unassembled WGS sequence"/>
</dbReference>
<sequence length="239" mass="27908">MYFWLLASFFWLNIASFNVWRSVEYQRFYFNDSQLFWIYFAYGWGSPLMFLIAALVVHHAPETIEEMLRPNFAESKCWFHGNLETWAYFYGPVSVLLGMNIIFFLMTVFRLWRLSSCDSAVPGLRSSRFKCVLYLKIFLIMGILWVFEVLSFVVNDSEGFWYITDTLNSLQGVFIFFVVVCRTRVLNGLAKREWGRTIITSVCPRRCLSGPDLEQEEAMLAPGDDETYVAMGPPPERTT</sequence>
<protein>
    <recommendedName>
        <fullName evidence="6">G-protein coupled receptors family 2 profile 2 domain-containing protein</fullName>
    </recommendedName>
</protein>
<feature type="transmembrane region" description="Helical" evidence="5">
    <location>
        <begin position="6"/>
        <end position="23"/>
    </location>
</feature>
<dbReference type="InterPro" id="IPR000832">
    <property type="entry name" value="GPCR_2_secretin-like"/>
</dbReference>
<dbReference type="CDD" id="cd15039">
    <property type="entry name" value="7tmB3_Methuselah-like"/>
    <property type="match status" value="1"/>
</dbReference>
<evidence type="ECO:0000256" key="4">
    <source>
        <dbReference type="ARBA" id="ARBA00023136"/>
    </source>
</evidence>
<dbReference type="Pfam" id="PF00002">
    <property type="entry name" value="7tm_2"/>
    <property type="match status" value="1"/>
</dbReference>
<dbReference type="PROSITE" id="PS50261">
    <property type="entry name" value="G_PROTEIN_RECEP_F2_4"/>
    <property type="match status" value="1"/>
</dbReference>